<name>A0A2K2D0F4_BRADI</name>
<dbReference type="PANTHER" id="PTHR33326:SF4">
    <property type="entry name" value="OS08G0495300 PROTEIN"/>
    <property type="match status" value="1"/>
</dbReference>
<dbReference type="EMBL" id="CM000882">
    <property type="protein sequence ID" value="PNT67758.1"/>
    <property type="molecule type" value="Genomic_DNA"/>
</dbReference>
<dbReference type="ExpressionAtlas" id="A0A2K2D0F4">
    <property type="expression patterns" value="baseline"/>
</dbReference>
<dbReference type="EnsemblPlants" id="PNT67758">
    <property type="protein sequence ID" value="PNT67758"/>
    <property type="gene ID" value="BRADI_3g31666v3"/>
</dbReference>
<dbReference type="InParanoid" id="A0A2K2D0F4"/>
<reference evidence="4" key="3">
    <citation type="submission" date="2018-08" db="UniProtKB">
        <authorList>
            <consortium name="EnsemblPlants"/>
        </authorList>
    </citation>
    <scope>IDENTIFICATION</scope>
    <source>
        <strain evidence="4">cv. Bd21</strain>
    </source>
</reference>
<protein>
    <recommendedName>
        <fullName evidence="2">DUF3615 domain-containing protein</fullName>
    </recommendedName>
</protein>
<dbReference type="PANTHER" id="PTHR33326">
    <property type="entry name" value="OS05G0543800 PROTEIN"/>
    <property type="match status" value="1"/>
</dbReference>
<dbReference type="Pfam" id="PF12274">
    <property type="entry name" value="DUF3615"/>
    <property type="match status" value="1"/>
</dbReference>
<gene>
    <name evidence="3" type="ORF">BRADI_3g31666v3</name>
</gene>
<dbReference type="AlphaFoldDB" id="A0A2K2D0F4"/>
<evidence type="ECO:0000313" key="3">
    <source>
        <dbReference type="EMBL" id="PNT67758.1"/>
    </source>
</evidence>
<sequence length="415" mass="47395">MTIPQLIVVDQDNWGSFPIPREIPVHFLAPFAGGRAILVSIDGQENYLKSEPYPRMCGIKDSRVMARSPLGLGPLIFVDVDGEGNYVAAEYPVAGGPFPSIEQLIGAACVALRRPSPFGDPPPMTSMWLALHLFILCKTQMPRPCTILKHWRLQMEWGIKFYIRIDIGGSYHTYPHVGGPFQSMQEADIAIDSYLHDRRDPRMCTEQAGISQVEMAIRQCLYWPDGTFKKRSRSLGIQRGLERMRQLVNAVVDQYSEDQNLSGDLAYKVKDVVKYEIFCEKYMQYYHFNFTTKTKRADHFDCGMDKLFFAEVKCRLLAGLEQFVVSCFHMIDPTDDGHCYGCRNDMKHPNKADAYAGGHVHMDDLSERRALEWSDSDDEKAKETRIRRMFAGHKPSKRSRYATGRMHWGVSETKA</sequence>
<evidence type="ECO:0000313" key="4">
    <source>
        <dbReference type="EnsemblPlants" id="PNT67758"/>
    </source>
</evidence>
<reference evidence="3" key="2">
    <citation type="submission" date="2017-06" db="EMBL/GenBank/DDBJ databases">
        <title>WGS assembly of Brachypodium distachyon.</title>
        <authorList>
            <consortium name="The International Brachypodium Initiative"/>
            <person name="Lucas S."/>
            <person name="Harmon-Smith M."/>
            <person name="Lail K."/>
            <person name="Tice H."/>
            <person name="Grimwood J."/>
            <person name="Bruce D."/>
            <person name="Barry K."/>
            <person name="Shu S."/>
            <person name="Lindquist E."/>
            <person name="Wang M."/>
            <person name="Pitluck S."/>
            <person name="Vogel J.P."/>
            <person name="Garvin D.F."/>
            <person name="Mockler T.C."/>
            <person name="Schmutz J."/>
            <person name="Rokhsar D."/>
            <person name="Bevan M.W."/>
        </authorList>
    </citation>
    <scope>NUCLEOTIDE SEQUENCE</scope>
    <source>
        <strain evidence="3">Bd21</strain>
    </source>
</reference>
<dbReference type="OrthoDB" id="687911at2759"/>
<proteinExistence type="predicted"/>
<dbReference type="Gramene" id="PNT67758">
    <property type="protein sequence ID" value="PNT67758"/>
    <property type="gene ID" value="BRADI_3g31666v3"/>
</dbReference>
<evidence type="ECO:0000313" key="5">
    <source>
        <dbReference type="Proteomes" id="UP000008810"/>
    </source>
</evidence>
<evidence type="ECO:0000256" key="1">
    <source>
        <dbReference type="SAM" id="MobiDB-lite"/>
    </source>
</evidence>
<keyword evidence="5" id="KW-1185">Reference proteome</keyword>
<feature type="region of interest" description="Disordered" evidence="1">
    <location>
        <begin position="394"/>
        <end position="415"/>
    </location>
</feature>
<feature type="domain" description="DUF3615" evidence="2">
    <location>
        <begin position="248"/>
        <end position="349"/>
    </location>
</feature>
<accession>A0A2K2D0F4</accession>
<reference evidence="3 4" key="1">
    <citation type="journal article" date="2010" name="Nature">
        <title>Genome sequencing and analysis of the model grass Brachypodium distachyon.</title>
        <authorList>
            <consortium name="International Brachypodium Initiative"/>
        </authorList>
    </citation>
    <scope>NUCLEOTIDE SEQUENCE [LARGE SCALE GENOMIC DNA]</scope>
    <source>
        <strain evidence="3 4">Bd21</strain>
    </source>
</reference>
<dbReference type="InterPro" id="IPR022059">
    <property type="entry name" value="DUF3615"/>
</dbReference>
<organism evidence="3">
    <name type="scientific">Brachypodium distachyon</name>
    <name type="common">Purple false brome</name>
    <name type="synonym">Trachynia distachya</name>
    <dbReference type="NCBI Taxonomy" id="15368"/>
    <lineage>
        <taxon>Eukaryota</taxon>
        <taxon>Viridiplantae</taxon>
        <taxon>Streptophyta</taxon>
        <taxon>Embryophyta</taxon>
        <taxon>Tracheophyta</taxon>
        <taxon>Spermatophyta</taxon>
        <taxon>Magnoliopsida</taxon>
        <taxon>Liliopsida</taxon>
        <taxon>Poales</taxon>
        <taxon>Poaceae</taxon>
        <taxon>BOP clade</taxon>
        <taxon>Pooideae</taxon>
        <taxon>Stipodae</taxon>
        <taxon>Brachypodieae</taxon>
        <taxon>Brachypodium</taxon>
    </lineage>
</organism>
<evidence type="ECO:0000259" key="2">
    <source>
        <dbReference type="Pfam" id="PF12274"/>
    </source>
</evidence>
<dbReference type="Proteomes" id="UP000008810">
    <property type="component" value="Chromosome 3"/>
</dbReference>